<dbReference type="InterPro" id="IPR023996">
    <property type="entry name" value="TonB-dep_OMP_SusC/RagA"/>
</dbReference>
<feature type="domain" description="Secretin/TonB short N-terminal" evidence="8">
    <location>
        <begin position="67"/>
        <end position="117"/>
    </location>
</feature>
<keyword evidence="4 7" id="KW-0812">Transmembrane</keyword>
<evidence type="ECO:0000256" key="4">
    <source>
        <dbReference type="ARBA" id="ARBA00022692"/>
    </source>
</evidence>
<dbReference type="InterPro" id="IPR012910">
    <property type="entry name" value="Plug_dom"/>
</dbReference>
<dbReference type="Pfam" id="PF07660">
    <property type="entry name" value="STN"/>
    <property type="match status" value="1"/>
</dbReference>
<dbReference type="InterPro" id="IPR037066">
    <property type="entry name" value="Plug_dom_sf"/>
</dbReference>
<dbReference type="Gene3D" id="2.170.130.10">
    <property type="entry name" value="TonB-dependent receptor, plug domain"/>
    <property type="match status" value="1"/>
</dbReference>
<evidence type="ECO:0000259" key="9">
    <source>
        <dbReference type="Pfam" id="PF07715"/>
    </source>
</evidence>
<name>A0A4R6WED4_9SPHI</name>
<dbReference type="OrthoDB" id="9768177at2"/>
<evidence type="ECO:0000256" key="7">
    <source>
        <dbReference type="PROSITE-ProRule" id="PRU01360"/>
    </source>
</evidence>
<evidence type="ECO:0000256" key="1">
    <source>
        <dbReference type="ARBA" id="ARBA00004571"/>
    </source>
</evidence>
<proteinExistence type="inferred from homology"/>
<dbReference type="InterPro" id="IPR023997">
    <property type="entry name" value="TonB-dep_OMP_SusC/RagA_CS"/>
</dbReference>
<evidence type="ECO:0000256" key="5">
    <source>
        <dbReference type="ARBA" id="ARBA00023136"/>
    </source>
</evidence>
<dbReference type="InterPro" id="IPR008969">
    <property type="entry name" value="CarboxyPept-like_regulatory"/>
</dbReference>
<dbReference type="GO" id="GO:0009279">
    <property type="term" value="C:cell outer membrane"/>
    <property type="evidence" value="ECO:0007669"/>
    <property type="project" value="UniProtKB-SubCell"/>
</dbReference>
<dbReference type="InterPro" id="IPR039426">
    <property type="entry name" value="TonB-dep_rcpt-like"/>
</dbReference>
<keyword evidence="11" id="KW-1185">Reference proteome</keyword>
<keyword evidence="3 7" id="KW-1134">Transmembrane beta strand</keyword>
<protein>
    <submittedName>
        <fullName evidence="10">TonB-linked SusC/RagA family outer membrane protein</fullName>
    </submittedName>
</protein>
<dbReference type="PROSITE" id="PS52016">
    <property type="entry name" value="TONB_DEPENDENT_REC_3"/>
    <property type="match status" value="1"/>
</dbReference>
<dbReference type="NCBIfam" id="TIGR04056">
    <property type="entry name" value="OMP_RagA_SusC"/>
    <property type="match status" value="1"/>
</dbReference>
<dbReference type="AlphaFoldDB" id="A0A4R6WED4"/>
<dbReference type="Pfam" id="PF13715">
    <property type="entry name" value="CarbopepD_reg_2"/>
    <property type="match status" value="1"/>
</dbReference>
<comment type="caution">
    <text evidence="10">The sequence shown here is derived from an EMBL/GenBank/DDBJ whole genome shotgun (WGS) entry which is preliminary data.</text>
</comment>
<evidence type="ECO:0000256" key="3">
    <source>
        <dbReference type="ARBA" id="ARBA00022452"/>
    </source>
</evidence>
<keyword evidence="6 7" id="KW-0998">Cell outer membrane</keyword>
<evidence type="ECO:0000259" key="8">
    <source>
        <dbReference type="Pfam" id="PF07660"/>
    </source>
</evidence>
<feature type="domain" description="TonB-dependent receptor plug" evidence="9">
    <location>
        <begin position="243"/>
        <end position="326"/>
    </location>
</feature>
<comment type="subcellular location">
    <subcellularLocation>
        <location evidence="1 7">Cell outer membrane</location>
        <topology evidence="1 7">Multi-pass membrane protein</topology>
    </subcellularLocation>
</comment>
<reference evidence="10 11" key="1">
    <citation type="submission" date="2019-03" db="EMBL/GenBank/DDBJ databases">
        <title>Genomic Encyclopedia of Archaeal and Bacterial Type Strains, Phase II (KMG-II): from individual species to whole genera.</title>
        <authorList>
            <person name="Goeker M."/>
        </authorList>
    </citation>
    <scope>NUCLEOTIDE SEQUENCE [LARGE SCALE GENOMIC DNA]</scope>
    <source>
        <strain evidence="10 11">DSM 28353</strain>
    </source>
</reference>
<dbReference type="Gene3D" id="2.60.40.1120">
    <property type="entry name" value="Carboxypeptidase-like, regulatory domain"/>
    <property type="match status" value="1"/>
</dbReference>
<comment type="similarity">
    <text evidence="7">Belongs to the TonB-dependent receptor family.</text>
</comment>
<organism evidence="10 11">
    <name type="scientific">Sphingobacterium yanglingense</name>
    <dbReference type="NCBI Taxonomy" id="1437280"/>
    <lineage>
        <taxon>Bacteria</taxon>
        <taxon>Pseudomonadati</taxon>
        <taxon>Bacteroidota</taxon>
        <taxon>Sphingobacteriia</taxon>
        <taxon>Sphingobacteriales</taxon>
        <taxon>Sphingobacteriaceae</taxon>
        <taxon>Sphingobacterium</taxon>
    </lineage>
</organism>
<evidence type="ECO:0000256" key="6">
    <source>
        <dbReference type="ARBA" id="ARBA00023237"/>
    </source>
</evidence>
<dbReference type="Pfam" id="PF07715">
    <property type="entry name" value="Plug"/>
    <property type="match status" value="1"/>
</dbReference>
<keyword evidence="5 7" id="KW-0472">Membrane</keyword>
<dbReference type="EMBL" id="SNYV01000013">
    <property type="protein sequence ID" value="TDQ78103.1"/>
    <property type="molecule type" value="Genomic_DNA"/>
</dbReference>
<dbReference type="InterPro" id="IPR011662">
    <property type="entry name" value="Secretin/TonB_short_N"/>
</dbReference>
<dbReference type="NCBIfam" id="TIGR04057">
    <property type="entry name" value="SusC_RagA_signa"/>
    <property type="match status" value="1"/>
</dbReference>
<keyword evidence="2 7" id="KW-0813">Transport</keyword>
<evidence type="ECO:0000313" key="11">
    <source>
        <dbReference type="Proteomes" id="UP000295292"/>
    </source>
</evidence>
<dbReference type="SUPFAM" id="SSF49464">
    <property type="entry name" value="Carboxypeptidase regulatory domain-like"/>
    <property type="match status" value="1"/>
</dbReference>
<evidence type="ECO:0000313" key="10">
    <source>
        <dbReference type="EMBL" id="TDQ78103.1"/>
    </source>
</evidence>
<dbReference type="Proteomes" id="UP000295292">
    <property type="component" value="Unassembled WGS sequence"/>
</dbReference>
<evidence type="ECO:0000256" key="2">
    <source>
        <dbReference type="ARBA" id="ARBA00022448"/>
    </source>
</evidence>
<accession>A0A4R6WED4</accession>
<dbReference type="SUPFAM" id="SSF56935">
    <property type="entry name" value="Porins"/>
    <property type="match status" value="1"/>
</dbReference>
<gene>
    <name evidence="10" type="ORF">CLV99_2081</name>
</gene>
<dbReference type="Gene3D" id="2.40.170.20">
    <property type="entry name" value="TonB-dependent receptor, beta-barrel domain"/>
    <property type="match status" value="1"/>
</dbReference>
<dbReference type="InterPro" id="IPR036942">
    <property type="entry name" value="Beta-barrel_TonB_sf"/>
</dbReference>
<sequence length="1217" mass="134307">MYKFYAKCFGMPGWHVNKLMLIMRLIIVLICFSMHLSAKSVAQNVTLKGTGLSLQSVFNKIRFQTGYDFIYNKALLERAAKVDIDVQDTPLKEVLNSCLEGQPFIYTIRDRTIILRATARNTSIEANPVQTSVDGQVLNEAGQPLVGASIRVIGSSINTKTDESGKFSIPNIPEKSRLEISYVGYEVMESQTTGEFLIIRLEPLTTVLEEVSIVNTGYQSISKERSAGAFAKPNQELVANRSTSMNVLQRLDGLVPGLNVNNSPGAESFLIRGLNSINSSRSPLVVVDGIPTTSIDAINPQDVADITVLKDATAASIWGAKASNGVIVITTKKGVQSEKVRLEYDGFINFRGKPDLDYLPVLNSQQYIQAAKDVFDPVIYPWNTASAYTLGAIGMPVHESILYDQYRGIITASQANSRLDSLASINNLQQIQDLWYQNAMLMNHTLSITGGGKVHSFYGSAAYTDTKSSRVGQRDNTYKVNVRQDFNFNKLVRAYLITDLTANKGKSPRNVSVDSRFYPYQLFRDAAGEDISIPYVGELSDPARIDAEARSRIGLGYKPLEDADLAQANNNNLLNRIIGGLTINPLKFLRYEGVFGYIRGHNKSSLYDDNLSFVQRNELVQFTVAPSSTSAPVYYLPLAGGKYSVGNALQSEWTVRNQLVFDHSWDQSKHQLTLLAGQEAQEQKLTLNQSVVRGYNQQLRNAIPVDYAALSLGIQNPVIPNNFNRSVLSPDFYTESESQIRFTSYYANGAYTYKQRYALNSSWRVDRSNLFGLDKGAQGKPVWSAGVKWNIDQEEFMKEIGLINKLAVRATYGVTGNSPIPGVASSYNILTSATSASLPGGRSYSVATAANPSLTWERTKTTNFGLDFSLINDRLSGSLDYYNKKTEDLIGQLPVNSLTGYSVIVGNYGSLKNNGIELSINSLNINSPAFTWTTLLNLAYNRNEITDLKYLTPISTGQQMIDQRYFSGYSAFALFAYPYAGLDAMGDPQIRKSGEVTKARNVATPDDMLYMGTSQPPISGGLSNTFSYKGFSLGINAVFNLGHHMRRDVGSFFSGRLIGTNALVRVAGSYNSAINLSQGNINSIFLERWQKAGDENHTDVPSYVSNTALSNSRRDINYYVYGDNNVLDASYVKLRDITLSYKMPKSFLDATKTRSVTWRMQLSNIMLWKANKFGIDPEFQGVGTAAPLGGDPERVTGVTRGIRSMQGTITIGAHVSF</sequence>